<evidence type="ECO:0000313" key="2">
    <source>
        <dbReference type="Proteomes" id="UP000237684"/>
    </source>
</evidence>
<name>A0A2S8SU79_9BACT</name>
<dbReference type="EMBL" id="NIGF01000005">
    <property type="protein sequence ID" value="PQV64338.1"/>
    <property type="molecule type" value="Genomic_DNA"/>
</dbReference>
<evidence type="ECO:0008006" key="3">
    <source>
        <dbReference type="Google" id="ProtNLM"/>
    </source>
</evidence>
<keyword evidence="2" id="KW-1185">Reference proteome</keyword>
<sequence>MNQTTSTPIITPAPATERTVGIAYTTWHQNSSWGNVWGTPSLGFYESDNRAVIRQHASWLADAGVDFLWVDWSNNINYSYDPNRKRPDFDMIEGSTFALFDELAKMRAEGHKTPQISIFPGVTLVPEAAEDGRLQRKADQIWDQFVANPSYRPLVQMDGGKPLMVVYVNTPSPFPDGVPAWDDARFAVRWMTGYVTEQSNLRTPDLISKFGYWSWEDRGPQTFPIVNGQPEAMVITAATRAQDEGSELSFIPAAGRENGATFRKAWARAREIGPKYAMVVSWNEWHRGEQPSPEISKDIEPSQEFGDFYLKLMKEEIAAFKSGQ</sequence>
<comment type="caution">
    <text evidence="1">The sequence shown here is derived from an EMBL/GenBank/DDBJ whole genome shotgun (WGS) entry which is preliminary data.</text>
</comment>
<gene>
    <name evidence="1" type="ORF">B1R32_10519</name>
</gene>
<dbReference type="Proteomes" id="UP000237684">
    <property type="component" value="Unassembled WGS sequence"/>
</dbReference>
<accession>A0A2S8SU79</accession>
<dbReference type="AlphaFoldDB" id="A0A2S8SU79"/>
<evidence type="ECO:0000313" key="1">
    <source>
        <dbReference type="EMBL" id="PQV64338.1"/>
    </source>
</evidence>
<dbReference type="OrthoDB" id="9816308at2"/>
<dbReference type="RefSeq" id="WP_105483134.1">
    <property type="nucleotide sequence ID" value="NZ_NIGF01000005.1"/>
</dbReference>
<reference evidence="1 2" key="1">
    <citation type="journal article" date="2018" name="Syst. Appl. Microbiol.">
        <title>Abditibacterium utsteinense sp. nov., the first cultivated member of candidate phylum FBP, isolated from ice-free Antarctic soil samples.</title>
        <authorList>
            <person name="Tahon G."/>
            <person name="Tytgat B."/>
            <person name="Lebbe L."/>
            <person name="Carlier A."/>
            <person name="Willems A."/>
        </authorList>
    </citation>
    <scope>NUCLEOTIDE SEQUENCE [LARGE SCALE GENOMIC DNA]</scope>
    <source>
        <strain evidence="1 2">LMG 29911</strain>
    </source>
</reference>
<dbReference type="InParanoid" id="A0A2S8SU79"/>
<proteinExistence type="predicted"/>
<protein>
    <recommendedName>
        <fullName evidence="3">Glycosyl hydrolase family 99</fullName>
    </recommendedName>
</protein>
<organism evidence="1 2">
    <name type="scientific">Abditibacterium utsteinense</name>
    <dbReference type="NCBI Taxonomy" id="1960156"/>
    <lineage>
        <taxon>Bacteria</taxon>
        <taxon>Pseudomonadati</taxon>
        <taxon>Abditibacteriota</taxon>
        <taxon>Abditibacteriia</taxon>
        <taxon>Abditibacteriales</taxon>
        <taxon>Abditibacteriaceae</taxon>
        <taxon>Abditibacterium</taxon>
    </lineage>
</organism>
<dbReference type="Gene3D" id="3.20.20.80">
    <property type="entry name" value="Glycosidases"/>
    <property type="match status" value="1"/>
</dbReference>